<dbReference type="Proteomes" id="UP000596387">
    <property type="component" value="Chromosome"/>
</dbReference>
<evidence type="ECO:0000313" key="2">
    <source>
        <dbReference type="Proteomes" id="UP000596387"/>
    </source>
</evidence>
<reference evidence="1 2" key="1">
    <citation type="submission" date="2019-12" db="EMBL/GenBank/DDBJ databases">
        <title>Complete Genome Sequence of a Quorum-Sensing Bacterium,Rhodobacteraceae bacterium C31, Isolated from a marine microalgae symbiotic bacteria.</title>
        <authorList>
            <person name="Zhang Y."/>
        </authorList>
    </citation>
    <scope>NUCLEOTIDE SEQUENCE [LARGE SCALE GENOMIC DNA]</scope>
    <source>
        <strain evidence="1 2">C31</strain>
    </source>
</reference>
<dbReference type="RefSeq" id="WP_023848238.1">
    <property type="nucleotide sequence ID" value="NZ_CP047166.1"/>
</dbReference>
<organism evidence="1 2">
    <name type="scientific">Ponticoccus alexandrii</name>
    <dbReference type="NCBI Taxonomy" id="1943633"/>
    <lineage>
        <taxon>Bacteria</taxon>
        <taxon>Pseudomonadati</taxon>
        <taxon>Pseudomonadota</taxon>
        <taxon>Alphaproteobacteria</taxon>
        <taxon>Rhodobacterales</taxon>
        <taxon>Roseobacteraceae</taxon>
        <taxon>Ponticoccus</taxon>
    </lineage>
</organism>
<evidence type="ECO:0000313" key="1">
    <source>
        <dbReference type="EMBL" id="QRF66355.1"/>
    </source>
</evidence>
<sequence length="107" mass="11223">MDTITRAPRLQAESDDPVEQRAAVGFDAVQAAFGESLAQVDIRSVSDIRDVIAGMLCSVVDLALAHTACTDTAHVKLRGELVDCMGPAVTMARHARGLPPLPEGSAP</sequence>
<evidence type="ECO:0008006" key="3">
    <source>
        <dbReference type="Google" id="ProtNLM"/>
    </source>
</evidence>
<gene>
    <name evidence="1" type="ORF">GQA70_08560</name>
</gene>
<dbReference type="EMBL" id="CP047166">
    <property type="protein sequence ID" value="QRF66355.1"/>
    <property type="molecule type" value="Genomic_DNA"/>
</dbReference>
<proteinExistence type="predicted"/>
<accession>A0ABX7F801</accession>
<protein>
    <recommendedName>
        <fullName evidence="3">STAS domain-containing protein</fullName>
    </recommendedName>
</protein>
<keyword evidence="2" id="KW-1185">Reference proteome</keyword>
<name>A0ABX7F801_9RHOB</name>